<feature type="region of interest" description="Disordered" evidence="8">
    <location>
        <begin position="68"/>
        <end position="91"/>
    </location>
</feature>
<dbReference type="InParanoid" id="A0A409YIP3"/>
<dbReference type="FunFam" id="2.10.110.10:FF:000001">
    <property type="entry name" value="Cysteine and glycine-rich protein 1"/>
    <property type="match status" value="1"/>
</dbReference>
<evidence type="ECO:0000256" key="5">
    <source>
        <dbReference type="ARBA" id="ARBA00023038"/>
    </source>
</evidence>
<keyword evidence="5 7" id="KW-0440">LIM domain</keyword>
<dbReference type="PANTHER" id="PTHR24215:SF35">
    <property type="entry name" value="MUSCLE LIM PROTEIN MLP84B"/>
    <property type="match status" value="1"/>
</dbReference>
<feature type="region of interest" description="Disordered" evidence="8">
    <location>
        <begin position="390"/>
        <end position="409"/>
    </location>
</feature>
<dbReference type="CDD" id="cd09326">
    <property type="entry name" value="LIM_CRP_like"/>
    <property type="match status" value="1"/>
</dbReference>
<evidence type="ECO:0000256" key="6">
    <source>
        <dbReference type="ARBA" id="ARBA00023242"/>
    </source>
</evidence>
<dbReference type="PROSITE" id="PS50023">
    <property type="entry name" value="LIM_DOMAIN_2"/>
    <property type="match status" value="1"/>
</dbReference>
<feature type="region of interest" description="Disordered" evidence="8">
    <location>
        <begin position="104"/>
        <end position="349"/>
    </location>
</feature>
<protein>
    <recommendedName>
        <fullName evidence="9">LIM zinc-binding domain-containing protein</fullName>
    </recommendedName>
</protein>
<feature type="compositionally biased region" description="Acidic residues" evidence="8">
    <location>
        <begin position="165"/>
        <end position="175"/>
    </location>
</feature>
<dbReference type="PANTHER" id="PTHR24215">
    <property type="entry name" value="RHO-GTPASE-ACTIVATING PROTEIN LRG1"/>
    <property type="match status" value="1"/>
</dbReference>
<evidence type="ECO:0000256" key="4">
    <source>
        <dbReference type="ARBA" id="ARBA00022833"/>
    </source>
</evidence>
<keyword evidence="11" id="KW-1185">Reference proteome</keyword>
<evidence type="ECO:0000259" key="9">
    <source>
        <dbReference type="PROSITE" id="PS50023"/>
    </source>
</evidence>
<proteinExistence type="predicted"/>
<dbReference type="Gene3D" id="2.10.110.10">
    <property type="entry name" value="Cysteine Rich Protein"/>
    <property type="match status" value="1"/>
</dbReference>
<accession>A0A409YIP3</accession>
<feature type="compositionally biased region" description="Polar residues" evidence="8">
    <location>
        <begin position="121"/>
        <end position="163"/>
    </location>
</feature>
<keyword evidence="4 7" id="KW-0862">Zinc</keyword>
<organism evidence="10 11">
    <name type="scientific">Panaeolus cyanescens</name>
    <dbReference type="NCBI Taxonomy" id="181874"/>
    <lineage>
        <taxon>Eukaryota</taxon>
        <taxon>Fungi</taxon>
        <taxon>Dikarya</taxon>
        <taxon>Basidiomycota</taxon>
        <taxon>Agaricomycotina</taxon>
        <taxon>Agaricomycetes</taxon>
        <taxon>Agaricomycetidae</taxon>
        <taxon>Agaricales</taxon>
        <taxon>Agaricineae</taxon>
        <taxon>Galeropsidaceae</taxon>
        <taxon>Panaeolus</taxon>
    </lineage>
</organism>
<dbReference type="SMART" id="SM00132">
    <property type="entry name" value="LIM"/>
    <property type="match status" value="1"/>
</dbReference>
<feature type="domain" description="LIM zinc-binding" evidence="9">
    <location>
        <begin position="413"/>
        <end position="473"/>
    </location>
</feature>
<dbReference type="Pfam" id="PF00412">
    <property type="entry name" value="LIM"/>
    <property type="match status" value="1"/>
</dbReference>
<evidence type="ECO:0000313" key="11">
    <source>
        <dbReference type="Proteomes" id="UP000284842"/>
    </source>
</evidence>
<dbReference type="GO" id="GO:0030036">
    <property type="term" value="P:actin cytoskeleton organization"/>
    <property type="evidence" value="ECO:0007669"/>
    <property type="project" value="TreeGrafter"/>
</dbReference>
<dbReference type="STRING" id="181874.A0A409YIP3"/>
<evidence type="ECO:0000256" key="2">
    <source>
        <dbReference type="ARBA" id="ARBA00022723"/>
    </source>
</evidence>
<dbReference type="OrthoDB" id="8062037at2759"/>
<comment type="subcellular location">
    <subcellularLocation>
        <location evidence="1">Nucleus</location>
    </subcellularLocation>
</comment>
<evidence type="ECO:0000256" key="8">
    <source>
        <dbReference type="SAM" id="MobiDB-lite"/>
    </source>
</evidence>
<gene>
    <name evidence="10" type="ORF">CVT24_002232</name>
</gene>
<dbReference type="GO" id="GO:0030695">
    <property type="term" value="F:GTPase regulator activity"/>
    <property type="evidence" value="ECO:0007669"/>
    <property type="project" value="UniProtKB-ARBA"/>
</dbReference>
<dbReference type="GO" id="GO:0005634">
    <property type="term" value="C:nucleus"/>
    <property type="evidence" value="ECO:0007669"/>
    <property type="project" value="UniProtKB-SubCell"/>
</dbReference>
<keyword evidence="2 7" id="KW-0479">Metal-binding</keyword>
<feature type="compositionally biased region" description="Polar residues" evidence="8">
    <location>
        <begin position="323"/>
        <end position="339"/>
    </location>
</feature>
<evidence type="ECO:0000313" key="10">
    <source>
        <dbReference type="EMBL" id="PPR02835.1"/>
    </source>
</evidence>
<name>A0A409YIP3_9AGAR</name>
<dbReference type="GO" id="GO:0046872">
    <property type="term" value="F:metal ion binding"/>
    <property type="evidence" value="ECO:0007669"/>
    <property type="project" value="UniProtKB-KW"/>
</dbReference>
<reference evidence="10 11" key="1">
    <citation type="journal article" date="2018" name="Evol. Lett.">
        <title>Horizontal gene cluster transfer increased hallucinogenic mushroom diversity.</title>
        <authorList>
            <person name="Reynolds H.T."/>
            <person name="Vijayakumar V."/>
            <person name="Gluck-Thaler E."/>
            <person name="Korotkin H.B."/>
            <person name="Matheny P.B."/>
            <person name="Slot J.C."/>
        </authorList>
    </citation>
    <scope>NUCLEOTIDE SEQUENCE [LARGE SCALE GENOMIC DNA]</scope>
    <source>
        <strain evidence="10 11">2629</strain>
    </source>
</reference>
<dbReference type="PROSITE" id="PS00478">
    <property type="entry name" value="LIM_DOMAIN_1"/>
    <property type="match status" value="1"/>
</dbReference>
<dbReference type="SUPFAM" id="SSF57716">
    <property type="entry name" value="Glucocorticoid receptor-like (DNA-binding domain)"/>
    <property type="match status" value="2"/>
</dbReference>
<evidence type="ECO:0000256" key="7">
    <source>
        <dbReference type="PROSITE-ProRule" id="PRU00125"/>
    </source>
</evidence>
<feature type="compositionally biased region" description="Low complexity" evidence="8">
    <location>
        <begin position="267"/>
        <end position="280"/>
    </location>
</feature>
<dbReference type="EMBL" id="NHTK01001140">
    <property type="protein sequence ID" value="PPR02835.1"/>
    <property type="molecule type" value="Genomic_DNA"/>
</dbReference>
<evidence type="ECO:0000256" key="3">
    <source>
        <dbReference type="ARBA" id="ARBA00022737"/>
    </source>
</evidence>
<feature type="compositionally biased region" description="Polar residues" evidence="8">
    <location>
        <begin position="183"/>
        <end position="216"/>
    </location>
</feature>
<comment type="caution">
    <text evidence="10">The sequence shown here is derived from an EMBL/GenBank/DDBJ whole genome shotgun (WGS) entry which is preliminary data.</text>
</comment>
<dbReference type="AlphaFoldDB" id="A0A409YIP3"/>
<evidence type="ECO:0000256" key="1">
    <source>
        <dbReference type="ARBA" id="ARBA00004123"/>
    </source>
</evidence>
<feature type="compositionally biased region" description="Polar residues" evidence="8">
    <location>
        <begin position="241"/>
        <end position="266"/>
    </location>
</feature>
<sequence>MVISFITSLVYHAWYARNDSTRILCWSTTNSRIGKLYAAIFDRVFTASSKACHLKSFGTRNLRHANLPLAAPPEDGAPPRAISPTSSSPTKAAFSAQALLRPINTGGGAPLPRVRPRSLISPISPNFTGTGRNQSPVRQSFSQLTGRSSSGSNTPNAPSTNGDTISEENEEETQPEEPTSPIDPTSANEQSETPQNESLPDPATSSEPTTDAQSATPVIPSHTGRPGLGTLPRTIPLFLNPNGSVTPFRQHGTSQSLGSIPASSIPSSTYASTLLSSSESDAAPSHDTPPAQLPGSESPSTAEVEDAPPDSDSKPSSIPPSQIRATNRTPDSQGRNSPTGAPGHRTAFSLGSVNVTPTYTGGNFSPLVPTATGTRYGSFLSGGQRNVGSGGVSVNMTGTPGGTPRRQWGAGTPSCGRCGKSVYFAEQIKAVGKTFHKACLRCAECGTSLDSNKLRDHDGDPYCVRCYNKNYGPQGGGYALLGKAGG</sequence>
<keyword evidence="3" id="KW-0677">Repeat</keyword>
<dbReference type="InterPro" id="IPR001781">
    <property type="entry name" value="Znf_LIM"/>
</dbReference>
<dbReference type="GO" id="GO:0005737">
    <property type="term" value="C:cytoplasm"/>
    <property type="evidence" value="ECO:0007669"/>
    <property type="project" value="TreeGrafter"/>
</dbReference>
<dbReference type="Proteomes" id="UP000284842">
    <property type="component" value="Unassembled WGS sequence"/>
</dbReference>
<keyword evidence="6" id="KW-0539">Nucleus</keyword>